<organism evidence="1 2">
    <name type="scientific">Mannheimia succiniciproducens (strain KCTC 0769BP / MBEL55E)</name>
    <dbReference type="NCBI Taxonomy" id="221988"/>
    <lineage>
        <taxon>Bacteria</taxon>
        <taxon>Pseudomonadati</taxon>
        <taxon>Pseudomonadota</taxon>
        <taxon>Gammaproteobacteria</taxon>
        <taxon>Pasteurellales</taxon>
        <taxon>Pasteurellaceae</taxon>
        <taxon>Basfia</taxon>
    </lineage>
</organism>
<dbReference type="EMBL" id="AE016827">
    <property type="protein sequence ID" value="AAU37488.1"/>
    <property type="molecule type" value="Genomic_DNA"/>
</dbReference>
<evidence type="ECO:0000313" key="2">
    <source>
        <dbReference type="Proteomes" id="UP000000607"/>
    </source>
</evidence>
<name>Q65U72_MANSM</name>
<dbReference type="Proteomes" id="UP000000607">
    <property type="component" value="Chromosome"/>
</dbReference>
<dbReference type="KEGG" id="msu:MS0880"/>
<keyword evidence="2" id="KW-1185">Reference proteome</keyword>
<proteinExistence type="predicted"/>
<dbReference type="AlphaFoldDB" id="Q65U72"/>
<accession>Q65U72</accession>
<reference evidence="1 2" key="1">
    <citation type="journal article" date="2004" name="Nat. Biotechnol.">
        <title>The genome sequence of the capnophilic rumen bacterium Mannheimia succiniciproducens.</title>
        <authorList>
            <person name="Hong S.H."/>
            <person name="Kim J.S."/>
            <person name="Lee S.Y."/>
            <person name="In Y.H."/>
            <person name="Choi S.S."/>
            <person name="Rih J.-K."/>
            <person name="Kim C.H."/>
            <person name="Jeong H."/>
            <person name="Hur C.G."/>
            <person name="Kim J.J."/>
        </authorList>
    </citation>
    <scope>NUCLEOTIDE SEQUENCE [LARGE SCALE GENOMIC DNA]</scope>
    <source>
        <strain evidence="2">KCTC 0769BP / MBEL55E</strain>
    </source>
</reference>
<dbReference type="HOGENOM" id="CLU_3292095_0_0_6"/>
<sequence length="40" mass="4644">MPILAYVNLNVVSKMQYSEVVKKKEGNLLQKSAVKIYRFL</sequence>
<dbReference type="STRING" id="221988.MS0880"/>
<protein>
    <submittedName>
        <fullName evidence="1">Uncharacterized protein</fullName>
    </submittedName>
</protein>
<evidence type="ECO:0000313" key="1">
    <source>
        <dbReference type="EMBL" id="AAU37488.1"/>
    </source>
</evidence>
<gene>
    <name evidence="1" type="ordered locus">MS0880</name>
</gene>